<dbReference type="InterPro" id="IPR036770">
    <property type="entry name" value="Ankyrin_rpt-contain_sf"/>
</dbReference>
<evidence type="ECO:0000313" key="2">
    <source>
        <dbReference type="Proteomes" id="UP000325811"/>
    </source>
</evidence>
<dbReference type="PANTHER" id="PTHR24120">
    <property type="entry name" value="GH07239P"/>
    <property type="match status" value="1"/>
</dbReference>
<dbReference type="EMBL" id="LR699553">
    <property type="protein sequence ID" value="VVD29243.1"/>
    <property type="molecule type" value="Genomic_DNA"/>
</dbReference>
<sequence length="290" mass="30498">MRNTQLRTKVGAELQAAASVDTAVIEALPEESREQARATLAKIREKQQATRNDEPPPTIFAAASLADPLLLSELVRHFDPRLADSDGWTPLMAAARATLLAREDAPAEASPSVQCLKILLPLSDPMAESSSGRTALMFAGSAHAANLLLPVSDPKARDERRRTALMHAVLDNRPAVAAALLAVSNVDAESDEGATALDYALGFGHRRAGVKLAELLAPLATSGIDQSLELAVAATTSKAAEDAAARNSWRPVVDELASRASAGAAKAALAKFRALDFPKTSSVLAKRSNN</sequence>
<keyword evidence="2" id="KW-1185">Reference proteome</keyword>
<reference evidence="1 2" key="1">
    <citation type="submission" date="2019-08" db="EMBL/GenBank/DDBJ databases">
        <authorList>
            <person name="Herpell B J."/>
        </authorList>
    </citation>
    <scope>NUCLEOTIDE SEQUENCE [LARGE SCALE GENOMIC DNA]</scope>
    <source>
        <strain evidence="2">Msb3</strain>
    </source>
</reference>
<accession>A0A5Q4ZED8</accession>
<dbReference type="Gene3D" id="1.25.40.20">
    <property type="entry name" value="Ankyrin repeat-containing domain"/>
    <property type="match status" value="1"/>
</dbReference>
<gene>
    <name evidence="1" type="ORF">PDMSB3_2787</name>
</gene>
<dbReference type="SUPFAM" id="SSF48403">
    <property type="entry name" value="Ankyrin repeat"/>
    <property type="match status" value="1"/>
</dbReference>
<dbReference type="RefSeq" id="WP_165186519.1">
    <property type="nucleotide sequence ID" value="NZ_LR699553.1"/>
</dbReference>
<proteinExistence type="predicted"/>
<protein>
    <submittedName>
        <fullName evidence="1">Ankyrin repeat protein</fullName>
    </submittedName>
</protein>
<organism evidence="1 2">
    <name type="scientific">Paraburkholderia dioscoreae</name>
    <dbReference type="NCBI Taxonomy" id="2604047"/>
    <lineage>
        <taxon>Bacteria</taxon>
        <taxon>Pseudomonadati</taxon>
        <taxon>Pseudomonadota</taxon>
        <taxon>Betaproteobacteria</taxon>
        <taxon>Burkholderiales</taxon>
        <taxon>Burkholderiaceae</taxon>
        <taxon>Paraburkholderia</taxon>
    </lineage>
</organism>
<dbReference type="Proteomes" id="UP000325811">
    <property type="component" value="Chromosome I"/>
</dbReference>
<evidence type="ECO:0000313" key="1">
    <source>
        <dbReference type="EMBL" id="VVD29243.1"/>
    </source>
</evidence>
<dbReference type="PANTHER" id="PTHR24120:SF4">
    <property type="entry name" value="GH07239P"/>
    <property type="match status" value="1"/>
</dbReference>
<dbReference type="AlphaFoldDB" id="A0A5Q4ZED8"/>
<dbReference type="KEGG" id="pdio:PDMSB3_2787"/>
<dbReference type="Pfam" id="PF12796">
    <property type="entry name" value="Ank_2"/>
    <property type="match status" value="1"/>
</dbReference>
<name>A0A5Q4ZED8_9BURK</name>
<dbReference type="InterPro" id="IPR002110">
    <property type="entry name" value="Ankyrin_rpt"/>
</dbReference>